<dbReference type="Pfam" id="PF01475">
    <property type="entry name" value="FUR"/>
    <property type="match status" value="1"/>
</dbReference>
<dbReference type="InterPro" id="IPR036388">
    <property type="entry name" value="WH-like_DNA-bd_sf"/>
</dbReference>
<dbReference type="GO" id="GO:0000976">
    <property type="term" value="F:transcription cis-regulatory region binding"/>
    <property type="evidence" value="ECO:0007669"/>
    <property type="project" value="TreeGrafter"/>
</dbReference>
<evidence type="ECO:0000256" key="6">
    <source>
        <dbReference type="ARBA" id="ARBA00023163"/>
    </source>
</evidence>
<dbReference type="InterPro" id="IPR002481">
    <property type="entry name" value="FUR"/>
</dbReference>
<evidence type="ECO:0000256" key="4">
    <source>
        <dbReference type="ARBA" id="ARBA00023015"/>
    </source>
</evidence>
<keyword evidence="6" id="KW-0804">Transcription</keyword>
<dbReference type="GO" id="GO:1900376">
    <property type="term" value="P:regulation of secondary metabolite biosynthetic process"/>
    <property type="evidence" value="ECO:0007669"/>
    <property type="project" value="TreeGrafter"/>
</dbReference>
<feature type="binding site" evidence="7">
    <location>
        <position position="145"/>
    </location>
    <ligand>
        <name>Zn(2+)</name>
        <dbReference type="ChEBI" id="CHEBI:29105"/>
    </ligand>
</feature>
<organism evidence="8 9">
    <name type="scientific">Leeuwenhoekiella marinoflava</name>
    <dbReference type="NCBI Taxonomy" id="988"/>
    <lineage>
        <taxon>Bacteria</taxon>
        <taxon>Pseudomonadati</taxon>
        <taxon>Bacteroidota</taxon>
        <taxon>Flavobacteriia</taxon>
        <taxon>Flavobacteriales</taxon>
        <taxon>Flavobacteriaceae</taxon>
        <taxon>Leeuwenhoekiella</taxon>
    </lineage>
</organism>
<dbReference type="GO" id="GO:0045892">
    <property type="term" value="P:negative regulation of DNA-templated transcription"/>
    <property type="evidence" value="ECO:0007669"/>
    <property type="project" value="TreeGrafter"/>
</dbReference>
<dbReference type="PANTHER" id="PTHR33202:SF22">
    <property type="entry name" value="HYDROGEN PEROXIDE SENSITIVE REPRESSOR"/>
    <property type="match status" value="1"/>
</dbReference>
<comment type="cofactor">
    <cofactor evidence="7">
        <name>Zn(2+)</name>
        <dbReference type="ChEBI" id="CHEBI:29105"/>
    </cofactor>
    <text evidence="7">Binds 1 zinc ion per subunit.</text>
</comment>
<dbReference type="AlphaFoldDB" id="A0A4Q0PLE7"/>
<dbReference type="PANTHER" id="PTHR33202">
    <property type="entry name" value="ZINC UPTAKE REGULATION PROTEIN"/>
    <property type="match status" value="1"/>
</dbReference>
<evidence type="ECO:0000256" key="7">
    <source>
        <dbReference type="PIRSR" id="PIRSR602481-1"/>
    </source>
</evidence>
<keyword evidence="5" id="KW-0238">DNA-binding</keyword>
<name>A0A4Q0PLE7_9FLAO</name>
<dbReference type="InterPro" id="IPR036390">
    <property type="entry name" value="WH_DNA-bd_sf"/>
</dbReference>
<dbReference type="GO" id="GO:0003700">
    <property type="term" value="F:DNA-binding transcription factor activity"/>
    <property type="evidence" value="ECO:0007669"/>
    <property type="project" value="InterPro"/>
</dbReference>
<dbReference type="SUPFAM" id="SSF46785">
    <property type="entry name" value="Winged helix' DNA-binding domain"/>
    <property type="match status" value="1"/>
</dbReference>
<dbReference type="InterPro" id="IPR043135">
    <property type="entry name" value="Fur_C"/>
</dbReference>
<dbReference type="GO" id="GO:0008270">
    <property type="term" value="F:zinc ion binding"/>
    <property type="evidence" value="ECO:0007669"/>
    <property type="project" value="TreeGrafter"/>
</dbReference>
<comment type="similarity">
    <text evidence="1">Belongs to the Fur family.</text>
</comment>
<keyword evidence="2" id="KW-0678">Repressor</keyword>
<feature type="binding site" evidence="7">
    <location>
        <position position="142"/>
    </location>
    <ligand>
        <name>Zn(2+)</name>
        <dbReference type="ChEBI" id="CHEBI:29105"/>
    </ligand>
</feature>
<evidence type="ECO:0000256" key="3">
    <source>
        <dbReference type="ARBA" id="ARBA00022833"/>
    </source>
</evidence>
<comment type="caution">
    <text evidence="8">The sequence shown here is derived from an EMBL/GenBank/DDBJ whole genome shotgun (WGS) entry which is preliminary data.</text>
</comment>
<evidence type="ECO:0000256" key="2">
    <source>
        <dbReference type="ARBA" id="ARBA00022491"/>
    </source>
</evidence>
<sequence>MTLMTTKTEKTLLSKGIRPTEMRLKIHKYLNRKTYAVSLNEMQKVFIAKSEKNKTANRTTFYRNLKTFEDKGLIHQINDGTGVAKFAISDKKAKGKYGTDLHMHFHCTVCGKTICLPDRISKQNLPDDYEINDVNLVLKGVCKNCSKK</sequence>
<gene>
    <name evidence="8" type="ORF">DSL99_2172</name>
</gene>
<feature type="binding site" evidence="7">
    <location>
        <position position="110"/>
    </location>
    <ligand>
        <name>Zn(2+)</name>
        <dbReference type="ChEBI" id="CHEBI:29105"/>
    </ligand>
</feature>
<evidence type="ECO:0000256" key="5">
    <source>
        <dbReference type="ARBA" id="ARBA00023125"/>
    </source>
</evidence>
<accession>A0A4Q0PLE7</accession>
<dbReference type="Proteomes" id="UP000290608">
    <property type="component" value="Unassembled WGS sequence"/>
</dbReference>
<keyword evidence="7" id="KW-0479">Metal-binding</keyword>
<proteinExistence type="inferred from homology"/>
<dbReference type="RefSeq" id="WP_008610956.1">
    <property type="nucleotide sequence ID" value="NZ_QOVL01000009.1"/>
</dbReference>
<dbReference type="EMBL" id="QOVL01000009">
    <property type="protein sequence ID" value="RXG29233.1"/>
    <property type="molecule type" value="Genomic_DNA"/>
</dbReference>
<evidence type="ECO:0000256" key="1">
    <source>
        <dbReference type="ARBA" id="ARBA00007957"/>
    </source>
</evidence>
<dbReference type="Gene3D" id="1.10.10.10">
    <property type="entry name" value="Winged helix-like DNA-binding domain superfamily/Winged helix DNA-binding domain"/>
    <property type="match status" value="1"/>
</dbReference>
<evidence type="ECO:0000313" key="9">
    <source>
        <dbReference type="Proteomes" id="UP000290608"/>
    </source>
</evidence>
<dbReference type="Gene3D" id="3.30.1490.190">
    <property type="match status" value="1"/>
</dbReference>
<keyword evidence="3 7" id="KW-0862">Zinc</keyword>
<reference evidence="8 9" key="1">
    <citation type="submission" date="2018-07" db="EMBL/GenBank/DDBJ databases">
        <title>Leeuwenhoekiella genomics.</title>
        <authorList>
            <person name="Tahon G."/>
            <person name="Willems A."/>
        </authorList>
    </citation>
    <scope>NUCLEOTIDE SEQUENCE [LARGE SCALE GENOMIC DNA]</scope>
    <source>
        <strain evidence="8 9">LMG 1345</strain>
    </source>
</reference>
<dbReference type="STRING" id="1122159.SAMN02745246_02309"/>
<keyword evidence="4" id="KW-0805">Transcription regulation</keyword>
<protein>
    <submittedName>
        <fullName evidence="8">Fur family ferric uptake transcriptional regulator</fullName>
    </submittedName>
</protein>
<feature type="binding site" evidence="7">
    <location>
        <position position="107"/>
    </location>
    <ligand>
        <name>Zn(2+)</name>
        <dbReference type="ChEBI" id="CHEBI:29105"/>
    </ligand>
</feature>
<evidence type="ECO:0000313" key="8">
    <source>
        <dbReference type="EMBL" id="RXG29233.1"/>
    </source>
</evidence>